<feature type="compositionally biased region" description="Polar residues" evidence="2">
    <location>
        <begin position="452"/>
        <end position="461"/>
    </location>
</feature>
<feature type="region of interest" description="Disordered" evidence="2">
    <location>
        <begin position="1121"/>
        <end position="1388"/>
    </location>
</feature>
<accession>A0ABY7DBP8</accession>
<feature type="compositionally biased region" description="Low complexity" evidence="2">
    <location>
        <begin position="991"/>
        <end position="1016"/>
    </location>
</feature>
<feature type="compositionally biased region" description="Polar residues" evidence="2">
    <location>
        <begin position="516"/>
        <end position="528"/>
    </location>
</feature>
<feature type="compositionally biased region" description="Polar residues" evidence="2">
    <location>
        <begin position="1171"/>
        <end position="1182"/>
    </location>
</feature>
<feature type="compositionally biased region" description="Polar residues" evidence="2">
    <location>
        <begin position="376"/>
        <end position="389"/>
    </location>
</feature>
<feature type="compositionally biased region" description="Polar residues" evidence="2">
    <location>
        <begin position="1017"/>
        <end position="1030"/>
    </location>
</feature>
<gene>
    <name evidence="4" type="ORF">MAR_007563</name>
</gene>
<feature type="compositionally biased region" description="Basic and acidic residues" evidence="2">
    <location>
        <begin position="1235"/>
        <end position="1247"/>
    </location>
</feature>
<feature type="region of interest" description="Disordered" evidence="2">
    <location>
        <begin position="913"/>
        <end position="1105"/>
    </location>
</feature>
<feature type="compositionally biased region" description="Polar residues" evidence="2">
    <location>
        <begin position="811"/>
        <end position="836"/>
    </location>
</feature>
<evidence type="ECO:0000256" key="2">
    <source>
        <dbReference type="SAM" id="MobiDB-lite"/>
    </source>
</evidence>
<feature type="compositionally biased region" description="Polar residues" evidence="2">
    <location>
        <begin position="1135"/>
        <end position="1146"/>
    </location>
</feature>
<feature type="compositionally biased region" description="Polar residues" evidence="2">
    <location>
        <begin position="1208"/>
        <end position="1219"/>
    </location>
</feature>
<feature type="compositionally biased region" description="Low complexity" evidence="2">
    <location>
        <begin position="1319"/>
        <end position="1331"/>
    </location>
</feature>
<feature type="compositionally biased region" description="Low complexity" evidence="2">
    <location>
        <begin position="1033"/>
        <end position="1050"/>
    </location>
</feature>
<feature type="compositionally biased region" description="Basic and acidic residues" evidence="2">
    <location>
        <begin position="1278"/>
        <end position="1292"/>
    </location>
</feature>
<sequence>MAIINEVSSGMVIINEVSSGMVIINEVSSGMTIINEVSSGMAIINKVSMGNVGIRKWLPTTGSLRDIACFNENESVISDKMERSKSVTFDVTFGKNEGEMRRSISTGQMLSLAGSFSDGVVMVLLSAGLCWCCHQQIGAGFGGDVMLMLSAAESCSRVVDRGRSRDPRRRATVGYGHHNRSMEYDGTVSEVDGPTFHRGGFVRSSLPAARSPTAVEKPAGLVFLIFRDETKKALLPNEITHLDTVRAMFVRSFPGKLTMSFLESPKRKIYLLEPRTNIYYQLEDLRDIRDRTVLRVHECDSMEPQTVIEKPEVRGRTIQLPATPSQGYYGPLPSSAITSQIHKTQTLPAQMHHPVYMSHDDITQSPARTAYERSRSLTPDPTRTTNYAQNPIYGRMGISPERPPPPVDRAGPPDRPLGLRSIPENYLMLNGHKNGGPGFEYVDNRANLRQQRSQSYRVPSTSDREPMLSQRPRSITPSPMDNYETDLTRNRIDKMENQLAHLAAWVQTAVLHGSTGKPSTPSLSSEHSPVSKVEEPGMEQPEYRGITDLGSEGTVALSADMKMNILSIKHQAESLRSDLHSLRRLQQINKESIIETVDDAWKKIRDAMSSVPGAENVIIRQQRNEVDVMYQIYLEDKALADRELELEQAVEELRSDVLSRQCRVQMSDVEGMALVLSHVTKQLGDLKTRFPKLQERLKHVMAAEMEVIVREEKLASVQEHRPPQVVALSAQAVMPTMQDKRAVLENIQAMVPDHQARLQGIQLASKALKPHGAASSHSGAETRAGSQSGHTGSSSPSPYDASSIISFAMPMSTSTPKSGNQHPTSKTESSATSPSMTYPVMSLIETVTPKSDHRGQGQRDQTSEPAILTVTSSEVSSQKRPTEGQSSCEKIDNDEPKSVDLISQKTAARAAFFSSLSSPPTPTTCTSPISTGTTLSIDSPTEGVAKIPSSGTTSARGIPTLVRSMAVSQPSYEISTSDDHSVSSLAHATKPSSLPVSGSSVVSSQRFSPSSPSNASLTQTSNSRPRTTFTAIPKPYSPTKSTPSPLTPESPKYRIPPSQQSRESSGSHPVLGIMKKQAVIGPESGTRPKKIPPPTPPRKSSKLPGQAVMVVKEATINGQLPKAKSKQFEPHISKPSVSFASSTKNGNDIIKPPKQFSSAVELDTKVERKSSVGSLKQFTTPLLESKRDKQDSKDNTVQGKPQIVGKKFSNSNLDSGKTTKQVEKDIDISADDGGDISKLESSRKVIDGKVTNLSDDKTDHTSRGDSVESLSSSGSLDSQKDIWFRRKDEVSEKSSSVTKSTEEESDQSTATKFEKVDPSTASTSSSQTGASDQPEGGKKKVKPPPPERRSSLTSKTLTDEEFPDPPPPLAEERKALVRQSKGSIDRLV</sequence>
<feature type="compositionally biased region" description="Polar residues" evidence="2">
    <location>
        <begin position="858"/>
        <end position="888"/>
    </location>
</feature>
<dbReference type="InterPro" id="IPR051825">
    <property type="entry name" value="SRCIN1"/>
</dbReference>
<dbReference type="Proteomes" id="UP001164746">
    <property type="component" value="Chromosome 1"/>
</dbReference>
<feature type="region of interest" description="Disordered" evidence="2">
    <location>
        <begin position="367"/>
        <end position="414"/>
    </location>
</feature>
<organism evidence="4 5">
    <name type="scientific">Mya arenaria</name>
    <name type="common">Soft-shell clam</name>
    <dbReference type="NCBI Taxonomy" id="6604"/>
    <lineage>
        <taxon>Eukaryota</taxon>
        <taxon>Metazoa</taxon>
        <taxon>Spiralia</taxon>
        <taxon>Lophotrochozoa</taxon>
        <taxon>Mollusca</taxon>
        <taxon>Bivalvia</taxon>
        <taxon>Autobranchia</taxon>
        <taxon>Heteroconchia</taxon>
        <taxon>Euheterodonta</taxon>
        <taxon>Imparidentia</taxon>
        <taxon>Neoheterodontei</taxon>
        <taxon>Myida</taxon>
        <taxon>Myoidea</taxon>
        <taxon>Myidae</taxon>
        <taxon>Mya</taxon>
    </lineage>
</organism>
<dbReference type="Pfam" id="PF03915">
    <property type="entry name" value="AIP3"/>
    <property type="match status" value="1"/>
</dbReference>
<feature type="compositionally biased region" description="Basic and acidic residues" evidence="2">
    <location>
        <begin position="1254"/>
        <end position="1266"/>
    </location>
</feature>
<evidence type="ECO:0000259" key="3">
    <source>
        <dbReference type="Pfam" id="PF03915"/>
    </source>
</evidence>
<feature type="region of interest" description="Disordered" evidence="2">
    <location>
        <begin position="452"/>
        <end position="483"/>
    </location>
</feature>
<feature type="compositionally biased region" description="Basic and acidic residues" evidence="2">
    <location>
        <begin position="1184"/>
        <end position="1194"/>
    </location>
</feature>
<feature type="region of interest" description="Disordered" evidence="2">
    <location>
        <begin position="767"/>
        <end position="836"/>
    </location>
</feature>
<keyword evidence="5" id="KW-1185">Reference proteome</keyword>
<dbReference type="EMBL" id="CP111012">
    <property type="protein sequence ID" value="WAQ95092.1"/>
    <property type="molecule type" value="Genomic_DNA"/>
</dbReference>
<feature type="compositionally biased region" description="Low complexity" evidence="2">
    <location>
        <begin position="1267"/>
        <end position="1277"/>
    </location>
</feature>
<dbReference type="Gene3D" id="1.20.58.1540">
    <property type="entry name" value="Actin interacting protein 3, C-terminal domain"/>
    <property type="match status" value="1"/>
</dbReference>
<evidence type="ECO:0000313" key="5">
    <source>
        <dbReference type="Proteomes" id="UP001164746"/>
    </source>
</evidence>
<name>A0ABY7DBP8_MYAAR</name>
<dbReference type="PANTHER" id="PTHR22741:SF10">
    <property type="entry name" value="COILED-COIL DOMAIN-CONTAINING PROTEIN CG32809"/>
    <property type="match status" value="1"/>
</dbReference>
<evidence type="ECO:0000313" key="4">
    <source>
        <dbReference type="EMBL" id="WAQ95092.1"/>
    </source>
</evidence>
<reference evidence="4" key="1">
    <citation type="submission" date="2022-11" db="EMBL/GenBank/DDBJ databases">
        <title>Centuries of genome instability and evolution in soft-shell clam transmissible cancer (bioRxiv).</title>
        <authorList>
            <person name="Hart S.F.M."/>
            <person name="Yonemitsu M.A."/>
            <person name="Giersch R.M."/>
            <person name="Beal B.F."/>
            <person name="Arriagada G."/>
            <person name="Davis B.W."/>
            <person name="Ostrander E.A."/>
            <person name="Goff S.P."/>
            <person name="Metzger M.J."/>
        </authorList>
    </citation>
    <scope>NUCLEOTIDE SEQUENCE</scope>
    <source>
        <strain evidence="4">MELC-2E11</strain>
        <tissue evidence="4">Siphon/mantle</tissue>
    </source>
</reference>
<feature type="region of interest" description="Disordered" evidence="2">
    <location>
        <begin position="849"/>
        <end position="897"/>
    </location>
</feature>
<feature type="region of interest" description="Disordered" evidence="2">
    <location>
        <begin position="514"/>
        <end position="537"/>
    </location>
</feature>
<feature type="compositionally biased region" description="Low complexity" evidence="2">
    <location>
        <begin position="914"/>
        <end position="934"/>
    </location>
</feature>
<proteinExistence type="predicted"/>
<evidence type="ECO:0000256" key="1">
    <source>
        <dbReference type="ARBA" id="ARBA00023054"/>
    </source>
</evidence>
<dbReference type="PANTHER" id="PTHR22741">
    <property type="entry name" value="P140CAP/SNIP-RELATED"/>
    <property type="match status" value="1"/>
</dbReference>
<dbReference type="InterPro" id="IPR022782">
    <property type="entry name" value="AIP3-like_C"/>
</dbReference>
<feature type="compositionally biased region" description="Polar residues" evidence="2">
    <location>
        <begin position="1057"/>
        <end position="1067"/>
    </location>
</feature>
<feature type="domain" description="Actin interacting protein 3-like C-terminal" evidence="3">
    <location>
        <begin position="223"/>
        <end position="302"/>
    </location>
</feature>
<feature type="compositionally biased region" description="Polar residues" evidence="2">
    <location>
        <begin position="966"/>
        <end position="975"/>
    </location>
</feature>
<protein>
    <submittedName>
        <fullName evidence="4">CCDCX-like protein</fullName>
    </submittedName>
</protein>
<keyword evidence="1" id="KW-0175">Coiled coil</keyword>
<feature type="compositionally biased region" description="Low complexity" evidence="2">
    <location>
        <begin position="785"/>
        <end position="806"/>
    </location>
</feature>